<evidence type="ECO:0000256" key="4">
    <source>
        <dbReference type="ARBA" id="ARBA00023136"/>
    </source>
</evidence>
<dbReference type="GO" id="GO:0016020">
    <property type="term" value="C:membrane"/>
    <property type="evidence" value="ECO:0007669"/>
    <property type="project" value="UniProtKB-SubCell"/>
</dbReference>
<sequence>MNYLAIKKILRKYDRVFDSRQAEKRLKDISSLHFPHFNILMDNMKDIELLFAECFTSGNISKAGKFLRPNKLSYHTLFSGGVLVGMNVALAFLFIFLYSLVTTQADIRTQALRNVLPVFRATGLPIVFVWVWALLIIAWQRHGINYVYILQLNPTTISSYLDIIKMASTFSLLWLVCFVSFLAQEEDFFTNYFGWGDLPSSVFPLIMLVIMIVLFFCPLNFFYRHTRAGLIYSLLNIFIAPFGRLYFRDFFLADILTSLPSALVDLFYTSCFFLTGQFLPSNSSHVTFEGECSRYNKLYFATIVSFLPYWWRFMQCFNKYYHTRNAFPHLVNAGKYFSGLVVVGFQVAHALGDPSAESNVFTTLQIFFVVSRIINALYSWIWDVTMDWGLFRSRKKPFLRRTLLCSRIWLYYVIIIGDIVLRFFWVLSLYNYLFMNGDYWNPISALVEIFRRSVWSFFRVELEALENYEEYRTIDIRVPKLLKERKQKENESRVPLTERKEERSLKSVLVQPSQDDSAVPIPFSSLTEDEELSTKSRFSTSHNDFVRSAKSQTRYQKANLSDDKFQFVYKSKSFK</sequence>
<dbReference type="PANTHER" id="PTHR10783">
    <property type="entry name" value="XENOTROPIC AND POLYTROPIC RETROVIRUS RECEPTOR 1-RELATED"/>
    <property type="match status" value="1"/>
</dbReference>
<dbReference type="AlphaFoldDB" id="A0A6B2L0P2"/>
<feature type="transmembrane region" description="Helical" evidence="5">
    <location>
        <begin position="295"/>
        <end position="313"/>
    </location>
</feature>
<protein>
    <recommendedName>
        <fullName evidence="6">EXS domain-containing protein</fullName>
    </recommendedName>
</protein>
<dbReference type="Pfam" id="PF03124">
    <property type="entry name" value="EXS"/>
    <property type="match status" value="1"/>
</dbReference>
<feature type="transmembrane region" description="Helical" evidence="5">
    <location>
        <begin position="364"/>
        <end position="382"/>
    </location>
</feature>
<keyword evidence="2 5" id="KW-0812">Transmembrane</keyword>
<feature type="transmembrane region" description="Helical" evidence="5">
    <location>
        <begin position="160"/>
        <end position="182"/>
    </location>
</feature>
<name>A0A6B2L0P2_9EUKA</name>
<comment type="subcellular location">
    <subcellularLocation>
        <location evidence="1">Membrane</location>
        <topology evidence="1">Multi-pass membrane protein</topology>
    </subcellularLocation>
</comment>
<accession>A0A6B2L0P2</accession>
<keyword evidence="3 5" id="KW-1133">Transmembrane helix</keyword>
<evidence type="ECO:0000313" key="7">
    <source>
        <dbReference type="EMBL" id="NDV30445.1"/>
    </source>
</evidence>
<dbReference type="InterPro" id="IPR004342">
    <property type="entry name" value="EXS_C"/>
</dbReference>
<evidence type="ECO:0000256" key="5">
    <source>
        <dbReference type="SAM" id="Phobius"/>
    </source>
</evidence>
<feature type="transmembrane region" description="Helical" evidence="5">
    <location>
        <begin position="230"/>
        <end position="247"/>
    </location>
</feature>
<dbReference type="GO" id="GO:0005737">
    <property type="term" value="C:cytoplasm"/>
    <property type="evidence" value="ECO:0007669"/>
    <property type="project" value="TreeGrafter"/>
</dbReference>
<feature type="transmembrane region" description="Helical" evidence="5">
    <location>
        <begin position="202"/>
        <end position="223"/>
    </location>
</feature>
<dbReference type="EMBL" id="GIBP01001476">
    <property type="protein sequence ID" value="NDV30445.1"/>
    <property type="molecule type" value="Transcribed_RNA"/>
</dbReference>
<evidence type="ECO:0000256" key="2">
    <source>
        <dbReference type="ARBA" id="ARBA00022692"/>
    </source>
</evidence>
<reference evidence="7" key="1">
    <citation type="journal article" date="2020" name="J. Eukaryot. Microbiol.">
        <title>De novo Sequencing, Assembly and Annotation of the Transcriptome for the Free-Living Testate Amoeba Arcella intermedia.</title>
        <authorList>
            <person name="Ribeiro G.M."/>
            <person name="Porfirio-Sousa A.L."/>
            <person name="Maurer-Alcala X.X."/>
            <person name="Katz L.A."/>
            <person name="Lahr D.J.G."/>
        </authorList>
    </citation>
    <scope>NUCLEOTIDE SEQUENCE</scope>
</reference>
<proteinExistence type="predicted"/>
<feature type="transmembrane region" description="Helical" evidence="5">
    <location>
        <begin position="333"/>
        <end position="352"/>
    </location>
</feature>
<feature type="transmembrane region" description="Helical" evidence="5">
    <location>
        <begin position="72"/>
        <end position="98"/>
    </location>
</feature>
<feature type="transmembrane region" description="Helical" evidence="5">
    <location>
        <begin position="409"/>
        <end position="433"/>
    </location>
</feature>
<evidence type="ECO:0000259" key="6">
    <source>
        <dbReference type="PROSITE" id="PS51380"/>
    </source>
</evidence>
<evidence type="ECO:0000256" key="1">
    <source>
        <dbReference type="ARBA" id="ARBA00004141"/>
    </source>
</evidence>
<dbReference type="PROSITE" id="PS51380">
    <property type="entry name" value="EXS"/>
    <property type="match status" value="1"/>
</dbReference>
<organism evidence="7">
    <name type="scientific">Arcella intermedia</name>
    <dbReference type="NCBI Taxonomy" id="1963864"/>
    <lineage>
        <taxon>Eukaryota</taxon>
        <taxon>Amoebozoa</taxon>
        <taxon>Tubulinea</taxon>
        <taxon>Elardia</taxon>
        <taxon>Arcellinida</taxon>
        <taxon>Sphaerothecina</taxon>
        <taxon>Arcellidae</taxon>
        <taxon>Arcella</taxon>
    </lineage>
</organism>
<evidence type="ECO:0000256" key="3">
    <source>
        <dbReference type="ARBA" id="ARBA00022989"/>
    </source>
</evidence>
<keyword evidence="4 5" id="KW-0472">Membrane</keyword>
<feature type="transmembrane region" description="Helical" evidence="5">
    <location>
        <begin position="118"/>
        <end position="139"/>
    </location>
</feature>
<feature type="domain" description="EXS" evidence="6">
    <location>
        <begin position="292"/>
        <end position="491"/>
    </location>
</feature>